<feature type="domain" description="DNA primase/polymerase bifunctional N-terminal" evidence="2">
    <location>
        <begin position="8"/>
        <end position="207"/>
    </location>
</feature>
<evidence type="ECO:0000313" key="3">
    <source>
        <dbReference type="EMBL" id="MBQ0928828.1"/>
    </source>
</evidence>
<dbReference type="Pfam" id="PF09250">
    <property type="entry name" value="Prim-Pol"/>
    <property type="match status" value="1"/>
</dbReference>
<evidence type="ECO:0000256" key="1">
    <source>
        <dbReference type="SAM" id="MobiDB-lite"/>
    </source>
</evidence>
<dbReference type="InterPro" id="IPR015330">
    <property type="entry name" value="DNA_primase/pol_bifunc_N"/>
</dbReference>
<sequence length="334" mass="35661">MTTPLRIASWLAEHGMHVFPLRPGSKRPFGNCPLCRDGRCIPDECKCLTRNRPCHGYKAATLDPVQIRRWWSWTANANVGIATGPSGLVVLDLDCKAKAPEPAGPGVDVRVSDGLAAFEAITAAEGQAWPDTLTVATPSDGRHLYFTATDQRVVSDASGKVGHQIDIRAEGGYVVAPGCEITAPPEDRAGAYTRLTGVEIAPLPGWLQARLAPPPRPAAPMPAPSPSLFGNGGHAPGYWQQVWSGELGKVETEPGERWRIVYASARRLANLAAHDTAPWTQDEAIEALTAAALRRRERTGKPLDAAAARRNARKGWERGTADGPDSLRGLGGAA</sequence>
<feature type="region of interest" description="Disordered" evidence="1">
    <location>
        <begin position="297"/>
        <end position="334"/>
    </location>
</feature>
<keyword evidence="4" id="KW-1185">Reference proteome</keyword>
<proteinExistence type="predicted"/>
<protein>
    <submittedName>
        <fullName evidence="3">Bifunctional DNA primase/polymerase</fullName>
    </submittedName>
</protein>
<organism evidence="3 4">
    <name type="scientific">Saccharopolyspora endophytica</name>
    <dbReference type="NCBI Taxonomy" id="543886"/>
    <lineage>
        <taxon>Bacteria</taxon>
        <taxon>Bacillati</taxon>
        <taxon>Actinomycetota</taxon>
        <taxon>Actinomycetes</taxon>
        <taxon>Pseudonocardiales</taxon>
        <taxon>Pseudonocardiaceae</taxon>
        <taxon>Saccharopolyspora</taxon>
    </lineage>
</organism>
<dbReference type="CDD" id="cd04859">
    <property type="entry name" value="Prim_Pol"/>
    <property type="match status" value="1"/>
</dbReference>
<evidence type="ECO:0000313" key="4">
    <source>
        <dbReference type="Proteomes" id="UP000674084"/>
    </source>
</evidence>
<evidence type="ECO:0000259" key="2">
    <source>
        <dbReference type="SMART" id="SM00943"/>
    </source>
</evidence>
<reference evidence="3 4" key="1">
    <citation type="submission" date="2021-04" db="EMBL/GenBank/DDBJ databases">
        <title>Whole-genome sequencing of Saccharopolyspora endophytica KCTC 19397.</title>
        <authorList>
            <person name="Ay H."/>
            <person name="Saygin H."/>
            <person name="Sahin N."/>
        </authorList>
    </citation>
    <scope>NUCLEOTIDE SEQUENCE [LARGE SCALE GENOMIC DNA]</scope>
    <source>
        <strain evidence="3 4">KCTC 19397</strain>
    </source>
</reference>
<dbReference type="Proteomes" id="UP000674084">
    <property type="component" value="Unassembled WGS sequence"/>
</dbReference>
<name>A0ABS5DRC4_9PSEU</name>
<gene>
    <name evidence="3" type="ORF">KBO27_33235</name>
</gene>
<dbReference type="SUPFAM" id="SSF56747">
    <property type="entry name" value="Prim-pol domain"/>
    <property type="match status" value="1"/>
</dbReference>
<dbReference type="SMART" id="SM00943">
    <property type="entry name" value="Prim-Pol"/>
    <property type="match status" value="1"/>
</dbReference>
<dbReference type="EMBL" id="JAGPXE010000029">
    <property type="protein sequence ID" value="MBQ0928828.1"/>
    <property type="molecule type" value="Genomic_DNA"/>
</dbReference>
<comment type="caution">
    <text evidence="3">The sequence shown here is derived from an EMBL/GenBank/DDBJ whole genome shotgun (WGS) entry which is preliminary data.</text>
</comment>
<accession>A0ABS5DRC4</accession>